<dbReference type="InterPro" id="IPR006311">
    <property type="entry name" value="TAT_signal"/>
</dbReference>
<gene>
    <name evidence="5" type="ORF">PMG71_13425</name>
</gene>
<dbReference type="InterPro" id="IPR050703">
    <property type="entry name" value="Flavin_MAO"/>
</dbReference>
<dbReference type="InterPro" id="IPR036188">
    <property type="entry name" value="FAD/NAD-bd_sf"/>
</dbReference>
<dbReference type="Gene3D" id="3.90.660.10">
    <property type="match status" value="1"/>
</dbReference>
<accession>A0ABT7AU45</accession>
<dbReference type="Gene3D" id="3.50.50.60">
    <property type="entry name" value="FAD/NAD(P)-binding domain"/>
    <property type="match status" value="1"/>
</dbReference>
<comment type="similarity">
    <text evidence="2">Belongs to the flavin monoamine oxidase family.</text>
</comment>
<keyword evidence="6" id="KW-1185">Reference proteome</keyword>
<dbReference type="PANTHER" id="PTHR43563">
    <property type="entry name" value="AMINE OXIDASE"/>
    <property type="match status" value="1"/>
</dbReference>
<proteinExistence type="inferred from homology"/>
<dbReference type="Gene3D" id="1.10.405.10">
    <property type="entry name" value="Guanine Nucleotide Dissociation Inhibitor, domain 1"/>
    <property type="match status" value="1"/>
</dbReference>
<dbReference type="SUPFAM" id="SSF51905">
    <property type="entry name" value="FAD/NAD(P)-binding domain"/>
    <property type="match status" value="1"/>
</dbReference>
<name>A0ABT7AU45_9CYAN</name>
<keyword evidence="3" id="KW-0560">Oxidoreductase</keyword>
<dbReference type="InterPro" id="IPR001613">
    <property type="entry name" value="Flavin_amine_oxidase"/>
</dbReference>
<evidence type="ECO:0000313" key="5">
    <source>
        <dbReference type="EMBL" id="MDJ1170432.1"/>
    </source>
</evidence>
<dbReference type="PROSITE" id="PS51318">
    <property type="entry name" value="TAT"/>
    <property type="match status" value="1"/>
</dbReference>
<evidence type="ECO:0000256" key="2">
    <source>
        <dbReference type="ARBA" id="ARBA00005995"/>
    </source>
</evidence>
<evidence type="ECO:0000256" key="1">
    <source>
        <dbReference type="ARBA" id="ARBA00001974"/>
    </source>
</evidence>
<dbReference type="SUPFAM" id="SSF54373">
    <property type="entry name" value="FAD-linked reductases, C-terminal domain"/>
    <property type="match status" value="1"/>
</dbReference>
<evidence type="ECO:0000259" key="4">
    <source>
        <dbReference type="Pfam" id="PF01593"/>
    </source>
</evidence>
<reference evidence="5 6" key="1">
    <citation type="submission" date="2023-01" db="EMBL/GenBank/DDBJ databases">
        <title>Novel diversity within Roseofilum (Cyanobacteria; Desertifilaceae) from marine benthic mats with descriptions of four novel species.</title>
        <authorList>
            <person name="Wang Y."/>
            <person name="Berthold D.E."/>
            <person name="Hu J."/>
            <person name="Lefler F.W."/>
            <person name="Laughinghouse H.D. IV."/>
        </authorList>
    </citation>
    <scope>NUCLEOTIDE SEQUENCE [LARGE SCALE GENOMIC DNA]</scope>
    <source>
        <strain evidence="5 6">BLCC-M154</strain>
    </source>
</reference>
<dbReference type="RefSeq" id="WP_283754189.1">
    <property type="nucleotide sequence ID" value="NZ_JAQOSP010000090.1"/>
</dbReference>
<dbReference type="InterPro" id="IPR002937">
    <property type="entry name" value="Amino_oxidase"/>
</dbReference>
<evidence type="ECO:0000256" key="3">
    <source>
        <dbReference type="ARBA" id="ARBA00023002"/>
    </source>
</evidence>
<dbReference type="PANTHER" id="PTHR43563:SF1">
    <property type="entry name" value="AMINE OXIDASE [FLAVIN-CONTAINING] B"/>
    <property type="match status" value="1"/>
</dbReference>
<comment type="caution">
    <text evidence="5">The sequence shown here is derived from an EMBL/GenBank/DDBJ whole genome shotgun (WGS) entry which is preliminary data.</text>
</comment>
<dbReference type="Pfam" id="PF01593">
    <property type="entry name" value="Amino_oxidase"/>
    <property type="match status" value="1"/>
</dbReference>
<dbReference type="EMBL" id="JAQOSP010000090">
    <property type="protein sequence ID" value="MDJ1170432.1"/>
    <property type="molecule type" value="Genomic_DNA"/>
</dbReference>
<dbReference type="PRINTS" id="PR00757">
    <property type="entry name" value="AMINEOXDASEF"/>
</dbReference>
<dbReference type="Proteomes" id="UP001235303">
    <property type="component" value="Unassembled WGS sequence"/>
</dbReference>
<feature type="domain" description="Amine oxidase" evidence="4">
    <location>
        <begin position="88"/>
        <end position="524"/>
    </location>
</feature>
<organism evidence="5 6">
    <name type="scientific">Roseofilum acuticapitatum BLCC-M154</name>
    <dbReference type="NCBI Taxonomy" id="3022444"/>
    <lineage>
        <taxon>Bacteria</taxon>
        <taxon>Bacillati</taxon>
        <taxon>Cyanobacteriota</taxon>
        <taxon>Cyanophyceae</taxon>
        <taxon>Desertifilales</taxon>
        <taxon>Desertifilaceae</taxon>
        <taxon>Roseofilum</taxon>
        <taxon>Roseofilum acuticapitatum</taxon>
    </lineage>
</organism>
<protein>
    <submittedName>
        <fullName evidence="5">NAD(P)/FAD-dependent oxidoreductase</fullName>
    </submittedName>
</protein>
<comment type="cofactor">
    <cofactor evidence="1">
        <name>FAD</name>
        <dbReference type="ChEBI" id="CHEBI:57692"/>
    </cofactor>
</comment>
<sequence length="545" mass="60643">MARHRLFGLFSRALRLAAQSNRRRIPLDEWSEIQQHQNRQSLKRRSFLKSAGIFGGGMLLAAGGQSPGVKLWAQDVTDPKIAIIGAGIAGLSAAYHLKKAGYRATLYEASNRVGGRMYTVKDVVGKGLWVNLGAEYINSDHEDMLALAQEFQIPLLDRFVPEELALKDLYYFDGQTISEAKLAEALLPVAERIAVDSDRLDEDWENVSIELDALSVAEYGDRIGLSGWLREFIELVMIVEMGLEADDITALNLIWLLPTVDEQGNVESTGYSDERYLVQNGTQAITDALAGELQNQIETGMALESIRQQGERFRLTFNSTDVDADIVVLAIPFSVLRSVPMGVSLPQTLRQFIDEVGYANNVKVTVGHNQPVWRDQGLSGLGYTDLPLQTFFEASQLQQSELGAMTYYLGGDIGWNSQRYSVEENARLYTEMLDPFIPNLLKSYNGKAARFHWPTYSYALGSYACFKPRQYTGFAQHHVYIEGEDEQNVHHGRLIFAGEHTSDEHQGYMNGAAQSGRLAAKTVLRQLGVVASSESLLLNSIQSTE</sequence>
<evidence type="ECO:0000313" key="6">
    <source>
        <dbReference type="Proteomes" id="UP001235303"/>
    </source>
</evidence>